<keyword evidence="3" id="KW-0813">Transport</keyword>
<dbReference type="InterPro" id="IPR036259">
    <property type="entry name" value="MFS_trans_sf"/>
</dbReference>
<dbReference type="AlphaFoldDB" id="K3X810"/>
<feature type="transmembrane region" description="Helical" evidence="7">
    <location>
        <begin position="277"/>
        <end position="295"/>
    </location>
</feature>
<dbReference type="STRING" id="431595.K3X810"/>
<feature type="transmembrane region" description="Helical" evidence="7">
    <location>
        <begin position="87"/>
        <end position="106"/>
    </location>
</feature>
<dbReference type="GO" id="GO:0016020">
    <property type="term" value="C:membrane"/>
    <property type="evidence" value="ECO:0007669"/>
    <property type="project" value="UniProtKB-SubCell"/>
</dbReference>
<dbReference type="SUPFAM" id="SSF103473">
    <property type="entry name" value="MFS general substrate transporter"/>
    <property type="match status" value="1"/>
</dbReference>
<protein>
    <recommendedName>
        <fullName evidence="10">Major facilitator superfamily associated domain-containing protein</fullName>
    </recommendedName>
</protein>
<dbReference type="PANTHER" id="PTHR31585">
    <property type="entry name" value="FOLATE-BIOPTERIN TRANSPORTER 1, CHLOROPLASTIC"/>
    <property type="match status" value="1"/>
</dbReference>
<evidence type="ECO:0000256" key="7">
    <source>
        <dbReference type="SAM" id="Phobius"/>
    </source>
</evidence>
<evidence type="ECO:0000256" key="6">
    <source>
        <dbReference type="ARBA" id="ARBA00023136"/>
    </source>
</evidence>
<evidence type="ECO:0000256" key="5">
    <source>
        <dbReference type="ARBA" id="ARBA00022989"/>
    </source>
</evidence>
<evidence type="ECO:0000256" key="4">
    <source>
        <dbReference type="ARBA" id="ARBA00022692"/>
    </source>
</evidence>
<feature type="transmembrane region" description="Helical" evidence="7">
    <location>
        <begin position="241"/>
        <end position="262"/>
    </location>
</feature>
<dbReference type="HOGENOM" id="CLU_018801_5_0_1"/>
<evidence type="ECO:0000313" key="8">
    <source>
        <dbReference type="EnsemblProtists" id="PYU1_T013359"/>
    </source>
</evidence>
<evidence type="ECO:0008006" key="10">
    <source>
        <dbReference type="Google" id="ProtNLM"/>
    </source>
</evidence>
<keyword evidence="6 7" id="KW-0472">Membrane</keyword>
<dbReference type="VEuPathDB" id="FungiDB:PYU1_G013330"/>
<dbReference type="OMA" id="AMKTHAF"/>
<evidence type="ECO:0000313" key="9">
    <source>
        <dbReference type="Proteomes" id="UP000019132"/>
    </source>
</evidence>
<sequence>MLALREGGAPHLLSKESLELLAQYAAVGLVYGTLPATVTPFLTYYLNLEGQSTTSARALLSILWSLKVLVGMISDSFPICGYRYRPYMMCAACLFVMACTPLRAPYFGEASDRKVKPDDYEAAGVYDCMNTTARSVDGKYIVLMALALLGYVISDVLADAVVGEYAQHELIEIRGRTQTVIYTVRTFFSIVAQIILGIGLNKPAIPVISITWFFIAEPKYYDTNFRHYIFTLWEAMKTHAFYQVIAYSFFSGVLTSVSYVSYDPIISYWVEATNYNLRLSGIFGSFVMVVTLIWSGKSGLHWNWRTMVAVIDMDMVCTMLMTWDVVRSQWFWLGVPIVENVSADVRFIVSTYVVVELVGKGNEGACYSLFTTVMNLSSPFALTITKNLDASFDAYNNDIISGTDHVRSHVTYTLLCLKITSGCKE</sequence>
<feature type="transmembrane region" description="Helical" evidence="7">
    <location>
        <begin position="21"/>
        <end position="46"/>
    </location>
</feature>
<keyword evidence="4 7" id="KW-0812">Transmembrane</keyword>
<keyword evidence="9" id="KW-1185">Reference proteome</keyword>
<keyword evidence="5 7" id="KW-1133">Transmembrane helix</keyword>
<dbReference type="PANTHER" id="PTHR31585:SF5">
    <property type="entry name" value="RNA-BINDING S4 DOMAIN-CONTAINING PROTEIN"/>
    <property type="match status" value="1"/>
</dbReference>
<reference evidence="9" key="1">
    <citation type="journal article" date="2010" name="Genome Biol.">
        <title>Genome sequence of the necrotrophic plant pathogen Pythium ultimum reveals original pathogenicity mechanisms and effector repertoire.</title>
        <authorList>
            <person name="Levesque C.A."/>
            <person name="Brouwer H."/>
            <person name="Cano L."/>
            <person name="Hamilton J.P."/>
            <person name="Holt C."/>
            <person name="Huitema E."/>
            <person name="Raffaele S."/>
            <person name="Robideau G.P."/>
            <person name="Thines M."/>
            <person name="Win J."/>
            <person name="Zerillo M.M."/>
            <person name="Beakes G.W."/>
            <person name="Boore J.L."/>
            <person name="Busam D."/>
            <person name="Dumas B."/>
            <person name="Ferriera S."/>
            <person name="Fuerstenberg S.I."/>
            <person name="Gachon C.M."/>
            <person name="Gaulin E."/>
            <person name="Govers F."/>
            <person name="Grenville-Briggs L."/>
            <person name="Horner N."/>
            <person name="Hostetler J."/>
            <person name="Jiang R.H."/>
            <person name="Johnson J."/>
            <person name="Krajaejun T."/>
            <person name="Lin H."/>
            <person name="Meijer H.J."/>
            <person name="Moore B."/>
            <person name="Morris P."/>
            <person name="Phuntmart V."/>
            <person name="Puiu D."/>
            <person name="Shetty J."/>
            <person name="Stajich J.E."/>
            <person name="Tripathy S."/>
            <person name="Wawra S."/>
            <person name="van West P."/>
            <person name="Whitty B.R."/>
            <person name="Coutinho P.M."/>
            <person name="Henrissat B."/>
            <person name="Martin F."/>
            <person name="Thomas P.D."/>
            <person name="Tyler B.M."/>
            <person name="De Vries R.P."/>
            <person name="Kamoun S."/>
            <person name="Yandell M."/>
            <person name="Tisserat N."/>
            <person name="Buell C.R."/>
        </authorList>
    </citation>
    <scope>NUCLEOTIDE SEQUENCE</scope>
    <source>
        <strain evidence="9">DAOM:BR144</strain>
    </source>
</reference>
<comment type="subcellular location">
    <subcellularLocation>
        <location evidence="1">Membrane</location>
        <topology evidence="1">Multi-pass membrane protein</topology>
    </subcellularLocation>
</comment>
<dbReference type="Proteomes" id="UP000019132">
    <property type="component" value="Unassembled WGS sequence"/>
</dbReference>
<evidence type="ECO:0000256" key="2">
    <source>
        <dbReference type="ARBA" id="ARBA00007015"/>
    </source>
</evidence>
<proteinExistence type="inferred from homology"/>
<reference evidence="9" key="2">
    <citation type="submission" date="2010-04" db="EMBL/GenBank/DDBJ databases">
        <authorList>
            <person name="Buell R."/>
            <person name="Hamilton J."/>
            <person name="Hostetler J."/>
        </authorList>
    </citation>
    <scope>NUCLEOTIDE SEQUENCE [LARGE SCALE GENOMIC DNA]</scope>
    <source>
        <strain evidence="9">DAOM:BR144</strain>
    </source>
</reference>
<evidence type="ECO:0000256" key="1">
    <source>
        <dbReference type="ARBA" id="ARBA00004141"/>
    </source>
</evidence>
<dbReference type="InParanoid" id="K3X810"/>
<accession>K3X810</accession>
<dbReference type="EnsemblProtists" id="PYU1_T013359">
    <property type="protein sequence ID" value="PYU1_T013359"/>
    <property type="gene ID" value="PYU1_G013330"/>
</dbReference>
<dbReference type="Pfam" id="PF03092">
    <property type="entry name" value="BT1"/>
    <property type="match status" value="1"/>
</dbReference>
<feature type="transmembrane region" description="Helical" evidence="7">
    <location>
        <begin position="58"/>
        <end position="80"/>
    </location>
</feature>
<comment type="similarity">
    <text evidence="2">Belongs to the major facilitator superfamily. Folate-biopterin transporter (TC 2.A.71) family.</text>
</comment>
<dbReference type="eggNOG" id="ENOG502QUFC">
    <property type="taxonomic scope" value="Eukaryota"/>
</dbReference>
<dbReference type="Gene3D" id="1.20.1250.20">
    <property type="entry name" value="MFS general substrate transporter like domains"/>
    <property type="match status" value="1"/>
</dbReference>
<dbReference type="InterPro" id="IPR039309">
    <property type="entry name" value="BT1"/>
</dbReference>
<feature type="transmembrane region" description="Helical" evidence="7">
    <location>
        <begin position="204"/>
        <end position="221"/>
    </location>
</feature>
<dbReference type="EMBL" id="GL376609">
    <property type="status" value="NOT_ANNOTATED_CDS"/>
    <property type="molecule type" value="Genomic_DNA"/>
</dbReference>
<evidence type="ECO:0000256" key="3">
    <source>
        <dbReference type="ARBA" id="ARBA00022448"/>
    </source>
</evidence>
<feature type="transmembrane region" description="Helical" evidence="7">
    <location>
        <begin position="140"/>
        <end position="158"/>
    </location>
</feature>
<organism evidence="8 9">
    <name type="scientific">Globisporangium ultimum (strain ATCC 200006 / CBS 805.95 / DAOM BR144)</name>
    <name type="common">Pythium ultimum</name>
    <dbReference type="NCBI Taxonomy" id="431595"/>
    <lineage>
        <taxon>Eukaryota</taxon>
        <taxon>Sar</taxon>
        <taxon>Stramenopiles</taxon>
        <taxon>Oomycota</taxon>
        <taxon>Peronosporomycetes</taxon>
        <taxon>Pythiales</taxon>
        <taxon>Pythiaceae</taxon>
        <taxon>Globisporangium</taxon>
    </lineage>
</organism>
<reference evidence="8" key="3">
    <citation type="submission" date="2015-02" db="UniProtKB">
        <authorList>
            <consortium name="EnsemblProtists"/>
        </authorList>
    </citation>
    <scope>IDENTIFICATION</scope>
    <source>
        <strain evidence="8">DAOM BR144</strain>
    </source>
</reference>
<name>K3X810_GLOUD</name>